<sequence length="257" mass="29210">MKAKQSTFVLTRWLNNDGARAFYGVFDTRGGPGEPLASIMGRASSDFDKLKASDKGNWRRHVETETVAGYLWHLGAFRRQGRWIVRRWVFVGVRGEGAAKDTQRWSQRIKLDWKRRAAGQGGSGSFSGWARVRGDRQAEIIARVAAGVTRYELGHAKERDIRLGARIIEAHDVGERAWRPDEASIDDPWFVEYATAFPGKPTWQSSRASSSASEWRSALEDEDFKRIRFSSSHMRRSKKAEVARISGKRKPIEGDIW</sequence>
<organism evidence="1 2">
    <name type="scientific">Microbacterium capsulatum</name>
    <dbReference type="NCBI Taxonomy" id="3041921"/>
    <lineage>
        <taxon>Bacteria</taxon>
        <taxon>Bacillati</taxon>
        <taxon>Actinomycetota</taxon>
        <taxon>Actinomycetes</taxon>
        <taxon>Micrococcales</taxon>
        <taxon>Microbacteriaceae</taxon>
        <taxon>Microbacterium</taxon>
    </lineage>
</organism>
<evidence type="ECO:0000313" key="1">
    <source>
        <dbReference type="EMBL" id="MDQ4214044.1"/>
    </source>
</evidence>
<gene>
    <name evidence="1" type="ORF">RBR11_08955</name>
</gene>
<name>A0ABU0XFZ9_9MICO</name>
<dbReference type="RefSeq" id="WP_308488978.1">
    <property type="nucleotide sequence ID" value="NZ_JAVFCB010000004.1"/>
</dbReference>
<comment type="caution">
    <text evidence="1">The sequence shown here is derived from an EMBL/GenBank/DDBJ whole genome shotgun (WGS) entry which is preliminary data.</text>
</comment>
<dbReference type="EMBL" id="JAVFCB010000004">
    <property type="protein sequence ID" value="MDQ4214044.1"/>
    <property type="molecule type" value="Genomic_DNA"/>
</dbReference>
<protein>
    <submittedName>
        <fullName evidence="1">Uncharacterized protein</fullName>
    </submittedName>
</protein>
<proteinExistence type="predicted"/>
<reference evidence="1 2" key="1">
    <citation type="submission" date="2023-08" db="EMBL/GenBank/DDBJ databases">
        <title>Microbacterium sp. nov., isolated from a waste landfill.</title>
        <authorList>
            <person name="Wen W."/>
        </authorList>
    </citation>
    <scope>NUCLEOTIDE SEQUENCE [LARGE SCALE GENOMIC DNA]</scope>
    <source>
        <strain evidence="1 2">ASV81</strain>
    </source>
</reference>
<keyword evidence="2" id="KW-1185">Reference proteome</keyword>
<evidence type="ECO:0000313" key="2">
    <source>
        <dbReference type="Proteomes" id="UP001230289"/>
    </source>
</evidence>
<dbReference type="Proteomes" id="UP001230289">
    <property type="component" value="Unassembled WGS sequence"/>
</dbReference>
<accession>A0ABU0XFZ9</accession>